<accession>A0A9D1ND29</accession>
<evidence type="ECO:0000256" key="9">
    <source>
        <dbReference type="SAM" id="Phobius"/>
    </source>
</evidence>
<evidence type="ECO:0000256" key="2">
    <source>
        <dbReference type="ARBA" id="ARBA00022448"/>
    </source>
</evidence>
<comment type="subcellular location">
    <subcellularLocation>
        <location evidence="1">Cell membrane</location>
        <topology evidence="1">Multi-pass membrane protein</topology>
    </subcellularLocation>
</comment>
<comment type="caution">
    <text evidence="12">The sequence shown here is derived from an EMBL/GenBank/DDBJ whole genome shotgun (WGS) entry which is preliminary data.</text>
</comment>
<evidence type="ECO:0000259" key="10">
    <source>
        <dbReference type="PROSITE" id="PS50893"/>
    </source>
</evidence>
<dbReference type="PANTHER" id="PTHR43394:SF1">
    <property type="entry name" value="ATP-BINDING CASSETTE SUB-FAMILY B MEMBER 10, MITOCHONDRIAL"/>
    <property type="match status" value="1"/>
</dbReference>
<dbReference type="CDD" id="cd18548">
    <property type="entry name" value="ABC_6TM_Tm287_like"/>
    <property type="match status" value="1"/>
</dbReference>
<dbReference type="PROSITE" id="PS50929">
    <property type="entry name" value="ABC_TM1F"/>
    <property type="match status" value="1"/>
</dbReference>
<evidence type="ECO:0000256" key="8">
    <source>
        <dbReference type="ARBA" id="ARBA00023136"/>
    </source>
</evidence>
<dbReference type="PROSITE" id="PS00211">
    <property type="entry name" value="ABC_TRANSPORTER_1"/>
    <property type="match status" value="1"/>
</dbReference>
<dbReference type="InterPro" id="IPR003439">
    <property type="entry name" value="ABC_transporter-like_ATP-bd"/>
</dbReference>
<keyword evidence="2" id="KW-0813">Transport</keyword>
<dbReference type="SUPFAM" id="SSF90123">
    <property type="entry name" value="ABC transporter transmembrane region"/>
    <property type="match status" value="1"/>
</dbReference>
<dbReference type="InterPro" id="IPR036640">
    <property type="entry name" value="ABC1_TM_sf"/>
</dbReference>
<dbReference type="InterPro" id="IPR011527">
    <property type="entry name" value="ABC1_TM_dom"/>
</dbReference>
<keyword evidence="5" id="KW-0547">Nucleotide-binding</keyword>
<evidence type="ECO:0000256" key="1">
    <source>
        <dbReference type="ARBA" id="ARBA00004651"/>
    </source>
</evidence>
<reference evidence="12" key="2">
    <citation type="journal article" date="2021" name="PeerJ">
        <title>Extensive microbial diversity within the chicken gut microbiome revealed by metagenomics and culture.</title>
        <authorList>
            <person name="Gilroy R."/>
            <person name="Ravi A."/>
            <person name="Getino M."/>
            <person name="Pursley I."/>
            <person name="Horton D.L."/>
            <person name="Alikhan N.F."/>
            <person name="Baker D."/>
            <person name="Gharbi K."/>
            <person name="Hall N."/>
            <person name="Watson M."/>
            <person name="Adriaenssens E.M."/>
            <person name="Foster-Nyarko E."/>
            <person name="Jarju S."/>
            <person name="Secka A."/>
            <person name="Antonio M."/>
            <person name="Oren A."/>
            <person name="Chaudhuri R.R."/>
            <person name="La Ragione R."/>
            <person name="Hildebrand F."/>
            <person name="Pallen M.J."/>
        </authorList>
    </citation>
    <scope>NUCLEOTIDE SEQUENCE</scope>
    <source>
        <strain evidence="12">23406</strain>
    </source>
</reference>
<dbReference type="EMBL" id="DVOH01000030">
    <property type="protein sequence ID" value="HIV00303.1"/>
    <property type="molecule type" value="Genomic_DNA"/>
</dbReference>
<dbReference type="InterPro" id="IPR039421">
    <property type="entry name" value="Type_1_exporter"/>
</dbReference>
<sequence>MGASGSSEKRIARLIDKFYTGEIDTGWNRFWIKLGNYLTLSPTGTAKANNEVLELRTAKDMMLPDGKTIQTKNLAFILERGGYMLLLTVLACACAIVAAGLSAKIAANFSAIIRSQVFGKVETFSLIEFDKFSTASLITRSTNDINQIQTVFLLVLRTALIAPVTVIAGFIMSAAKSVPMTLTILYPFPILIVASVVAAKVVFPLFVVIQQKVDHLTLVAREGLTGIRVVRAFNRQKSENERFQKINDSLTKTAITVNRYCAILAPLIAVVMNCTMVGIVWVASKQIANNEDINVGDMMAVIQYITQIMLALVMLATVFVMFPRATASAKRINEVLGTDLEILDPQNPVRSFPEVGSVRFDHVSFKYSKEAENNILTDIDFYAEKGKVTAIVGGTGSGKSSVINLIPRFYDVSEGSVSVDGVDVREIDQETLRAKVGFVPQRSVLFSGTIRSNLQYGKPDATEEEMWEALRIAQSDTFVREKENGLDSRVEQGGRNFSGGQKQRLAIARAIIRKPEVLIFDDSFSALDFRTDKRLRAALKEITKESATIIVAQRIGTIMDADNIIVLEEGKIVGQGVHADLISNCQLYRDIALSQMSEEELGL</sequence>
<organism evidence="12 13">
    <name type="scientific">Candidatus Stercoripulliclostridium merdipullorum</name>
    <dbReference type="NCBI Taxonomy" id="2840952"/>
    <lineage>
        <taxon>Bacteria</taxon>
        <taxon>Bacillati</taxon>
        <taxon>Bacillota</taxon>
        <taxon>Clostridia</taxon>
        <taxon>Eubacteriales</taxon>
        <taxon>Candidatus Stercoripulliclostridium</taxon>
    </lineage>
</organism>
<proteinExistence type="predicted"/>
<reference evidence="12" key="1">
    <citation type="submission" date="2020-10" db="EMBL/GenBank/DDBJ databases">
        <authorList>
            <person name="Gilroy R."/>
        </authorList>
    </citation>
    <scope>NUCLEOTIDE SEQUENCE</scope>
    <source>
        <strain evidence="12">23406</strain>
    </source>
</reference>
<dbReference type="GO" id="GO:0005886">
    <property type="term" value="C:plasma membrane"/>
    <property type="evidence" value="ECO:0007669"/>
    <property type="project" value="UniProtKB-SubCell"/>
</dbReference>
<keyword evidence="4 9" id="KW-0812">Transmembrane</keyword>
<dbReference type="AlphaFoldDB" id="A0A9D1ND29"/>
<dbReference type="Pfam" id="PF00664">
    <property type="entry name" value="ABC_membrane"/>
    <property type="match status" value="1"/>
</dbReference>
<feature type="domain" description="ABC transporter" evidence="10">
    <location>
        <begin position="358"/>
        <end position="594"/>
    </location>
</feature>
<evidence type="ECO:0000256" key="7">
    <source>
        <dbReference type="ARBA" id="ARBA00022989"/>
    </source>
</evidence>
<feature type="transmembrane region" description="Helical" evidence="9">
    <location>
        <begin position="301"/>
        <end position="322"/>
    </location>
</feature>
<dbReference type="GO" id="GO:0016887">
    <property type="term" value="F:ATP hydrolysis activity"/>
    <property type="evidence" value="ECO:0007669"/>
    <property type="project" value="InterPro"/>
</dbReference>
<keyword evidence="6 12" id="KW-0067">ATP-binding</keyword>
<dbReference type="PROSITE" id="PS50893">
    <property type="entry name" value="ABC_TRANSPORTER_2"/>
    <property type="match status" value="1"/>
</dbReference>
<evidence type="ECO:0000313" key="13">
    <source>
        <dbReference type="Proteomes" id="UP000886891"/>
    </source>
</evidence>
<dbReference type="GO" id="GO:0015421">
    <property type="term" value="F:ABC-type oligopeptide transporter activity"/>
    <property type="evidence" value="ECO:0007669"/>
    <property type="project" value="TreeGrafter"/>
</dbReference>
<dbReference type="Pfam" id="PF00005">
    <property type="entry name" value="ABC_tran"/>
    <property type="match status" value="1"/>
</dbReference>
<dbReference type="InterPro" id="IPR017871">
    <property type="entry name" value="ABC_transporter-like_CS"/>
</dbReference>
<evidence type="ECO:0000259" key="11">
    <source>
        <dbReference type="PROSITE" id="PS50929"/>
    </source>
</evidence>
<evidence type="ECO:0000256" key="3">
    <source>
        <dbReference type="ARBA" id="ARBA00022475"/>
    </source>
</evidence>
<dbReference type="GO" id="GO:0005524">
    <property type="term" value="F:ATP binding"/>
    <property type="evidence" value="ECO:0007669"/>
    <property type="project" value="UniProtKB-KW"/>
</dbReference>
<keyword evidence="8 9" id="KW-0472">Membrane</keyword>
<keyword evidence="3" id="KW-1003">Cell membrane</keyword>
<dbReference type="SMART" id="SM00382">
    <property type="entry name" value="AAA"/>
    <property type="match status" value="1"/>
</dbReference>
<dbReference type="FunFam" id="3.40.50.300:FF:000854">
    <property type="entry name" value="Multidrug ABC transporter ATP-binding protein"/>
    <property type="match status" value="1"/>
</dbReference>
<dbReference type="SUPFAM" id="SSF52540">
    <property type="entry name" value="P-loop containing nucleoside triphosphate hydrolases"/>
    <property type="match status" value="1"/>
</dbReference>
<dbReference type="InterPro" id="IPR003593">
    <property type="entry name" value="AAA+_ATPase"/>
</dbReference>
<feature type="transmembrane region" description="Helical" evidence="9">
    <location>
        <begin position="184"/>
        <end position="209"/>
    </location>
</feature>
<gene>
    <name evidence="12" type="ORF">IAB14_04215</name>
</gene>
<evidence type="ECO:0000313" key="12">
    <source>
        <dbReference type="EMBL" id="HIV00303.1"/>
    </source>
</evidence>
<keyword evidence="7 9" id="KW-1133">Transmembrane helix</keyword>
<feature type="transmembrane region" description="Helical" evidence="9">
    <location>
        <begin position="150"/>
        <end position="172"/>
    </location>
</feature>
<evidence type="ECO:0000256" key="5">
    <source>
        <dbReference type="ARBA" id="ARBA00022741"/>
    </source>
</evidence>
<protein>
    <submittedName>
        <fullName evidence="12">ABC transporter ATP-binding protein</fullName>
    </submittedName>
</protein>
<evidence type="ECO:0000256" key="4">
    <source>
        <dbReference type="ARBA" id="ARBA00022692"/>
    </source>
</evidence>
<dbReference type="Proteomes" id="UP000886891">
    <property type="component" value="Unassembled WGS sequence"/>
</dbReference>
<evidence type="ECO:0000256" key="6">
    <source>
        <dbReference type="ARBA" id="ARBA00022840"/>
    </source>
</evidence>
<dbReference type="PANTHER" id="PTHR43394">
    <property type="entry name" value="ATP-DEPENDENT PERMEASE MDL1, MITOCHONDRIAL"/>
    <property type="match status" value="1"/>
</dbReference>
<dbReference type="GO" id="GO:0090374">
    <property type="term" value="P:oligopeptide export from mitochondrion"/>
    <property type="evidence" value="ECO:0007669"/>
    <property type="project" value="TreeGrafter"/>
</dbReference>
<dbReference type="Gene3D" id="1.20.1560.10">
    <property type="entry name" value="ABC transporter type 1, transmembrane domain"/>
    <property type="match status" value="1"/>
</dbReference>
<dbReference type="Gene3D" id="3.40.50.300">
    <property type="entry name" value="P-loop containing nucleotide triphosphate hydrolases"/>
    <property type="match status" value="1"/>
</dbReference>
<feature type="transmembrane region" description="Helical" evidence="9">
    <location>
        <begin position="83"/>
        <end position="106"/>
    </location>
</feature>
<name>A0A9D1ND29_9FIRM</name>
<feature type="transmembrane region" description="Helical" evidence="9">
    <location>
        <begin position="260"/>
        <end position="281"/>
    </location>
</feature>
<dbReference type="InterPro" id="IPR027417">
    <property type="entry name" value="P-loop_NTPase"/>
</dbReference>
<feature type="domain" description="ABC transmembrane type-1" evidence="11">
    <location>
        <begin position="81"/>
        <end position="324"/>
    </location>
</feature>